<reference evidence="2" key="2">
    <citation type="submission" date="2023-04" db="EMBL/GenBank/DDBJ databases">
        <authorList>
            <person name="Orihara K."/>
        </authorList>
    </citation>
    <scope>NUCLEOTIDE SEQUENCE</scope>
    <source>
        <strain evidence="2">YIT 13057</strain>
    </source>
</reference>
<name>A0AAJ1P927_9BIFI</name>
<keyword evidence="1" id="KW-0732">Signal</keyword>
<accession>A0AAJ1P927</accession>
<organism evidence="2 3">
    <name type="scientific">Bifidobacterium catenulatum subsp. kashiwanohense</name>
    <dbReference type="NCBI Taxonomy" id="630129"/>
    <lineage>
        <taxon>Bacteria</taxon>
        <taxon>Bacillati</taxon>
        <taxon>Actinomycetota</taxon>
        <taxon>Actinomycetes</taxon>
        <taxon>Bifidobacteriales</taxon>
        <taxon>Bifidobacteriaceae</taxon>
        <taxon>Bifidobacterium</taxon>
    </lineage>
</organism>
<sequence length="336" mass="36058">MCMVACLCAGAGLAFGLTHSSTPTSLKPSSNTGNLPLSTEHFDDERTITVKVSSSQAQNISFGKTGQITQVVCPTDGIITSGSREYDMDGTPLVTLYTETPLYRDLSFGDKGSDVEALQNELIRLGYGTSQTGIFDWNTWDAWRRLYAEYGGVVQEKTFDRTLVIWIPAESLATTGCIAKLGSTVSDDSVTAAFTTVEGILSIKATALPTDRLAGERVVEIKGWEYPIDDDGNITDQEALQAMNSWDGYTGNRKDGEQTTDVSVSYRLKQAIDVYSVPAESLVGLTQSDGCVVSGKGTVRKIHVVGSSLGRTLITLTGKPPSSIQANPRKTSCDAH</sequence>
<dbReference type="AlphaFoldDB" id="A0AAJ1P927"/>
<dbReference type="EMBL" id="JAOPMD010000006">
    <property type="protein sequence ID" value="MDH7899236.1"/>
    <property type="molecule type" value="Genomic_DNA"/>
</dbReference>
<comment type="caution">
    <text evidence="2">The sequence shown here is derived from an EMBL/GenBank/DDBJ whole genome shotgun (WGS) entry which is preliminary data.</text>
</comment>
<dbReference type="SUPFAM" id="SSF47090">
    <property type="entry name" value="PGBD-like"/>
    <property type="match status" value="1"/>
</dbReference>
<dbReference type="InterPro" id="IPR036365">
    <property type="entry name" value="PGBD-like_sf"/>
</dbReference>
<proteinExistence type="predicted"/>
<feature type="signal peptide" evidence="1">
    <location>
        <begin position="1"/>
        <end position="20"/>
    </location>
</feature>
<dbReference type="Proteomes" id="UP001157379">
    <property type="component" value="Unassembled WGS sequence"/>
</dbReference>
<reference evidence="2" key="1">
    <citation type="journal article" date="2023" name="Gut Microbes">
        <title>Characterization of Bifidobacterium kashiwanohense that utilizes both milk- and plant-derived oligosaccharides.</title>
        <authorList>
            <person name="Orihara K."/>
            <person name="Yahagi K."/>
            <person name="Saito Y."/>
            <person name="Watanabe Y."/>
            <person name="Sasai T."/>
            <person name="Hara T."/>
            <person name="Tsukuda N."/>
            <person name="Oki K."/>
            <person name="Fujimoto J."/>
            <person name="Matsuki T."/>
        </authorList>
    </citation>
    <scope>NUCLEOTIDE SEQUENCE</scope>
    <source>
        <strain evidence="2">YIT 13057</strain>
    </source>
</reference>
<dbReference type="InterPro" id="IPR036366">
    <property type="entry name" value="PGBDSf"/>
</dbReference>
<dbReference type="RefSeq" id="WP_281108620.1">
    <property type="nucleotide sequence ID" value="NZ_JAOPLZ010000006.1"/>
</dbReference>
<evidence type="ECO:0000256" key="1">
    <source>
        <dbReference type="SAM" id="SignalP"/>
    </source>
</evidence>
<evidence type="ECO:0000313" key="2">
    <source>
        <dbReference type="EMBL" id="MDH7899236.1"/>
    </source>
</evidence>
<evidence type="ECO:0000313" key="3">
    <source>
        <dbReference type="Proteomes" id="UP001157379"/>
    </source>
</evidence>
<gene>
    <name evidence="2" type="ORF">OB936_03265</name>
</gene>
<feature type="chain" id="PRO_5042585583" evidence="1">
    <location>
        <begin position="21"/>
        <end position="336"/>
    </location>
</feature>
<dbReference type="Gene3D" id="1.10.101.10">
    <property type="entry name" value="PGBD-like superfamily/PGBD"/>
    <property type="match status" value="1"/>
</dbReference>
<protein>
    <submittedName>
        <fullName evidence="2">Peptidoglycan-binding protein</fullName>
    </submittedName>
</protein>